<evidence type="ECO:0000313" key="2">
    <source>
        <dbReference type="Proteomes" id="UP001162880"/>
    </source>
</evidence>
<comment type="caution">
    <text evidence="1">The sequence shown here is derived from an EMBL/GenBank/DDBJ whole genome shotgun (WGS) entry which is preliminary data.</text>
</comment>
<dbReference type="EMBL" id="JALHLE010000024">
    <property type="protein sequence ID" value="MCJ2179939.1"/>
    <property type="molecule type" value="Genomic_DNA"/>
</dbReference>
<reference evidence="1" key="1">
    <citation type="submission" date="2022-03" db="EMBL/GenBank/DDBJ databases">
        <title>Identification of a novel bacterium isolated from mangrove sediments.</title>
        <authorList>
            <person name="Pan X."/>
        </authorList>
    </citation>
    <scope>NUCLEOTIDE SEQUENCE</scope>
    <source>
        <strain evidence="1">B2580</strain>
    </source>
</reference>
<dbReference type="RefSeq" id="WP_243995169.1">
    <property type="nucleotide sequence ID" value="NZ_JALHLE010000024.1"/>
</dbReference>
<protein>
    <submittedName>
        <fullName evidence="1">Uncharacterized protein</fullName>
    </submittedName>
</protein>
<keyword evidence="2" id="KW-1185">Reference proteome</keyword>
<accession>A0ABT0B547</accession>
<name>A0ABT0B547_9SPHN</name>
<evidence type="ECO:0000313" key="1">
    <source>
        <dbReference type="EMBL" id="MCJ2179939.1"/>
    </source>
</evidence>
<dbReference type="Proteomes" id="UP001162880">
    <property type="component" value="Unassembled WGS sequence"/>
</dbReference>
<sequence length="314" mass="34757">MSMHFSEIAEQALADGVICAGDVLALRRAGWANGQIDPDQADVIFAINHKLNHPSAEWTDFFVEAIGEYVVNQLEPCGYITEANGDWLIAHIEHDGRLHSLTELELLVRVFEKATQVPEALRAYALAQIEQTVLTGEGPTRCGGELGKGNVTDAEARIMRRVLFASGSERPAGVSRREAELLFRIKDETLAGTNAPEWKRLFVQGVGNYLQGFTLHSPLSRERAAQLESFMNDNSSSVGRFMVRAGRAIGTPNRAGVVFGRKQAPVHLETLVETARQVTQDEKVWLEERIEANGQVDEYDQALLEFLAEDGYAH</sequence>
<gene>
    <name evidence="1" type="ORF">MTR64_15315</name>
</gene>
<organism evidence="1 2">
    <name type="scientific">Novosphingobium album</name>
    <name type="common">ex Hu et al. 2023</name>
    <dbReference type="NCBI Taxonomy" id="2930093"/>
    <lineage>
        <taxon>Bacteria</taxon>
        <taxon>Pseudomonadati</taxon>
        <taxon>Pseudomonadota</taxon>
        <taxon>Alphaproteobacteria</taxon>
        <taxon>Sphingomonadales</taxon>
        <taxon>Sphingomonadaceae</taxon>
        <taxon>Novosphingobium</taxon>
    </lineage>
</organism>
<proteinExistence type="predicted"/>